<dbReference type="eggNOG" id="KOG3666">
    <property type="taxonomic scope" value="Eukaryota"/>
</dbReference>
<protein>
    <recommendedName>
        <fullName evidence="4">WASH complex subunit strumpellin</fullName>
    </recommendedName>
</protein>
<sequence length="1088" mass="123676">MSGADSSSSNDAGRVILTLCSRGNAIIAELHRLADYIPPQFRFNPSTARQLAILFPDFTYLSTSELCEKRIQSDPELLERDASLRDSLFDIVQRFYLLFESIYKYSDDLVNVITDLQDGVFVHQSLETMMIDFKGRQLLVEALYLYGCMLLLIDQLIEGPIRERLLIAYHRYQSDQVAVSNMVSVCQLLQSTGYLPDPKAKRPDNYPEAFFARYRIPVDYVSFAIERLCLEDIYNTATLHYQRPEHRSAALSAQAAMMYVILYFAPGILNTDHIKMREIITKHFPRDWVIPYHMGISADLTEAWQPYKAASSVLLDTLKQEHIVREAKIYGSSVEKLNRITEQYLSEGTLSENYILDNSSQLLNHLRDCNVTIRWLLLPIYVPMTASWYDRNSKDEVFSLRSFNLLIDAIGSHGVTGLSRLYGFMSVRALQSFMSGLGQLNKQDARAVASLNDTSKQLEPLTRVVATSQRPLRFYAGAVSAASKAIALVGEVVTSLGHLQILRRQLARELSVQARLEATSLNDVRHTLDASTMTAVRRHYQLMQASSQTDVLHPYPGNDDHALLFELAEFAEASGAADPLAKILTQTVPLPLLPFLIFLYVLSQMQRLTFDPVSGSLLGKGRNSPDGSAIIVGVMTLLRQFHSETTLIFLAYVGQYIRTVFNLVANATPEEQSFGSCPPEVPLLMEFTRQFAQWASISDKTFRTYIPDHVAHCEYFSGEKALTRVEKNANLQEWFLGLARQIELMDPSNATASGRFIDQLIKAIDQVLELHQLDTDLTARAFMIETKHAIVQMMRTINIRSDILTTIEVVADVSYIWGAIAFRFVPIFQDLTKRAPSTVIKLRALFLKLVSILSKPLAHIEETKSSDIVSVSEYYSGELVEYARKVLQVIPREMFTLLRQIVELQTTQLRDVPVRLDKDILREAAQLDERYRLAGLTHSVAVFTEGMLAMERTLVGVIEVDPSELLEEGIRRELVDQVTRAMNQALVFPAPGHSSRKLDTFDRTMLNLRVHLNGFQRSFEYIQDYLNIYAFRIWQEELFRIIHYYVERECNTFLRKQISSWDSIYQSREIPIPHPDSTLPGPDGARAV</sequence>
<evidence type="ECO:0000256" key="1">
    <source>
        <dbReference type="ARBA" id="ARBA00006224"/>
    </source>
</evidence>
<dbReference type="GeneID" id="20530544"/>
<dbReference type="EMBL" id="KB932214">
    <property type="protein sequence ID" value="KCV67711.1"/>
    <property type="molecule type" value="Genomic_DNA"/>
</dbReference>
<dbReference type="GO" id="GO:0007032">
    <property type="term" value="P:endosome organization"/>
    <property type="evidence" value="ECO:0007669"/>
    <property type="project" value="TreeGrafter"/>
</dbReference>
<gene>
    <name evidence="2" type="ORF">H696_05819</name>
</gene>
<evidence type="ECO:0008006" key="4">
    <source>
        <dbReference type="Google" id="ProtNLM"/>
    </source>
</evidence>
<comment type="similarity">
    <text evidence="1">Belongs to the strumpellin family.</text>
</comment>
<accession>A0A058Z0P3</accession>
<organism evidence="2">
    <name type="scientific">Fonticula alba</name>
    <name type="common">Slime mold</name>
    <dbReference type="NCBI Taxonomy" id="691883"/>
    <lineage>
        <taxon>Eukaryota</taxon>
        <taxon>Rotosphaerida</taxon>
        <taxon>Fonticulaceae</taxon>
        <taxon>Fonticula</taxon>
    </lineage>
</organism>
<dbReference type="STRING" id="691883.A0A058Z0P3"/>
<dbReference type="Pfam" id="PF10266">
    <property type="entry name" value="Strumpellin"/>
    <property type="match status" value="3"/>
</dbReference>
<keyword evidence="3" id="KW-1185">Reference proteome</keyword>
<dbReference type="Proteomes" id="UP000030693">
    <property type="component" value="Unassembled WGS sequence"/>
</dbReference>
<dbReference type="InterPro" id="IPR019393">
    <property type="entry name" value="WASH_strumpellin"/>
</dbReference>
<dbReference type="GO" id="GO:0005768">
    <property type="term" value="C:endosome"/>
    <property type="evidence" value="ECO:0007669"/>
    <property type="project" value="TreeGrafter"/>
</dbReference>
<dbReference type="OMA" id="SANHICA"/>
<proteinExistence type="inferred from homology"/>
<name>A0A058Z0P3_FONAL</name>
<dbReference type="GO" id="GO:0051125">
    <property type="term" value="P:regulation of actin nucleation"/>
    <property type="evidence" value="ECO:0007669"/>
    <property type="project" value="TreeGrafter"/>
</dbReference>
<dbReference type="PANTHER" id="PTHR15691">
    <property type="entry name" value="WASH COMPLEX SUBUNIT 5"/>
    <property type="match status" value="1"/>
</dbReference>
<dbReference type="RefSeq" id="XP_009497895.1">
    <property type="nucleotide sequence ID" value="XM_009499620.1"/>
</dbReference>
<evidence type="ECO:0000313" key="3">
    <source>
        <dbReference type="Proteomes" id="UP000030693"/>
    </source>
</evidence>
<dbReference type="PANTHER" id="PTHR15691:SF6">
    <property type="entry name" value="WASH COMPLEX SUBUNIT 5"/>
    <property type="match status" value="1"/>
</dbReference>
<dbReference type="OrthoDB" id="565118at2759"/>
<dbReference type="GO" id="GO:0071203">
    <property type="term" value="C:WASH complex"/>
    <property type="evidence" value="ECO:0007669"/>
    <property type="project" value="InterPro"/>
</dbReference>
<dbReference type="GO" id="GO:0030041">
    <property type="term" value="P:actin filament polymerization"/>
    <property type="evidence" value="ECO:0007669"/>
    <property type="project" value="TreeGrafter"/>
</dbReference>
<reference evidence="2" key="1">
    <citation type="submission" date="2013-04" db="EMBL/GenBank/DDBJ databases">
        <title>The Genome Sequence of Fonticula alba ATCC 38817.</title>
        <authorList>
            <consortium name="The Broad Institute Genomics Platform"/>
            <person name="Russ C."/>
            <person name="Cuomo C."/>
            <person name="Burger G."/>
            <person name="Gray M.W."/>
            <person name="Holland P.W.H."/>
            <person name="King N."/>
            <person name="Lang F.B.F."/>
            <person name="Roger A.J."/>
            <person name="Ruiz-Trillo I."/>
            <person name="Brown M."/>
            <person name="Walker B."/>
            <person name="Young S."/>
            <person name="Zeng Q."/>
            <person name="Gargeya S."/>
            <person name="Fitzgerald M."/>
            <person name="Haas B."/>
            <person name="Abouelleil A."/>
            <person name="Allen A.W."/>
            <person name="Alvarado L."/>
            <person name="Arachchi H.M."/>
            <person name="Berlin A.M."/>
            <person name="Chapman S.B."/>
            <person name="Gainer-Dewar J."/>
            <person name="Goldberg J."/>
            <person name="Griggs A."/>
            <person name="Gujja S."/>
            <person name="Hansen M."/>
            <person name="Howarth C."/>
            <person name="Imamovic A."/>
            <person name="Ireland A."/>
            <person name="Larimer J."/>
            <person name="McCowan C."/>
            <person name="Murphy C."/>
            <person name="Pearson M."/>
            <person name="Poon T.W."/>
            <person name="Priest M."/>
            <person name="Roberts A."/>
            <person name="Saif S."/>
            <person name="Shea T."/>
            <person name="Sisk P."/>
            <person name="Sykes S."/>
            <person name="Wortman J."/>
            <person name="Nusbaum C."/>
            <person name="Birren B."/>
        </authorList>
    </citation>
    <scope>NUCLEOTIDE SEQUENCE [LARGE SCALE GENOMIC DNA]</scope>
    <source>
        <strain evidence="2">ATCC 38817</strain>
    </source>
</reference>
<evidence type="ECO:0000313" key="2">
    <source>
        <dbReference type="EMBL" id="KCV67711.1"/>
    </source>
</evidence>
<dbReference type="AlphaFoldDB" id="A0A058Z0P3"/>
<dbReference type="GO" id="GO:0140285">
    <property type="term" value="P:endosome fission"/>
    <property type="evidence" value="ECO:0007669"/>
    <property type="project" value="TreeGrafter"/>
</dbReference>